<dbReference type="GO" id="GO:0044874">
    <property type="term" value="P:lipoprotein localization to outer membrane"/>
    <property type="evidence" value="ECO:0007669"/>
    <property type="project" value="TreeGrafter"/>
</dbReference>
<name>A0A2N5XTI5_9HYPH</name>
<comment type="similarity">
    <text evidence="2">Belongs to the ABC-4 integral membrane protein family. LolC/E subfamily.</text>
</comment>
<evidence type="ECO:0000256" key="4">
    <source>
        <dbReference type="ARBA" id="ARBA00022692"/>
    </source>
</evidence>
<dbReference type="InterPro" id="IPR051447">
    <property type="entry name" value="Lipoprotein-release_system"/>
</dbReference>
<comment type="caution">
    <text evidence="9">The sequence shown here is derived from an EMBL/GenBank/DDBJ whole genome shotgun (WGS) entry which is preliminary data.</text>
</comment>
<feature type="transmembrane region" description="Helical" evidence="7">
    <location>
        <begin position="250"/>
        <end position="268"/>
    </location>
</feature>
<feature type="domain" description="ABC3 transporter permease C-terminal" evidence="8">
    <location>
        <begin position="274"/>
        <end position="380"/>
    </location>
</feature>
<feature type="transmembrane region" description="Helical" evidence="7">
    <location>
        <begin position="304"/>
        <end position="324"/>
    </location>
</feature>
<dbReference type="OrthoDB" id="8522929at2"/>
<dbReference type="PANTHER" id="PTHR30489">
    <property type="entry name" value="LIPOPROTEIN-RELEASING SYSTEM TRANSMEMBRANE PROTEIN LOLE"/>
    <property type="match status" value="1"/>
</dbReference>
<dbReference type="AlphaFoldDB" id="A0A2N5XTI5"/>
<protein>
    <submittedName>
        <fullName evidence="9">ABC transporter permease</fullName>
    </submittedName>
</protein>
<dbReference type="Pfam" id="PF02687">
    <property type="entry name" value="FtsX"/>
    <property type="match status" value="1"/>
</dbReference>
<dbReference type="InterPro" id="IPR003838">
    <property type="entry name" value="ABC3_permease_C"/>
</dbReference>
<feature type="transmembrane region" description="Helical" evidence="7">
    <location>
        <begin position="355"/>
        <end position="378"/>
    </location>
</feature>
<evidence type="ECO:0000259" key="8">
    <source>
        <dbReference type="Pfam" id="PF02687"/>
    </source>
</evidence>
<dbReference type="Proteomes" id="UP000234881">
    <property type="component" value="Unassembled WGS sequence"/>
</dbReference>
<evidence type="ECO:0000256" key="1">
    <source>
        <dbReference type="ARBA" id="ARBA00004651"/>
    </source>
</evidence>
<dbReference type="PANTHER" id="PTHR30489:SF0">
    <property type="entry name" value="LIPOPROTEIN-RELEASING SYSTEM TRANSMEMBRANE PROTEIN LOLE"/>
    <property type="match status" value="1"/>
</dbReference>
<keyword evidence="10" id="KW-1185">Reference proteome</keyword>
<dbReference type="RefSeq" id="WP_101533195.1">
    <property type="nucleotide sequence ID" value="NZ_PKUQ01000014.1"/>
</dbReference>
<proteinExistence type="inferred from homology"/>
<dbReference type="GO" id="GO:0098797">
    <property type="term" value="C:plasma membrane protein complex"/>
    <property type="evidence" value="ECO:0007669"/>
    <property type="project" value="TreeGrafter"/>
</dbReference>
<reference evidence="9 10" key="1">
    <citation type="submission" date="2018-01" db="EMBL/GenBank/DDBJ databases">
        <title>The draft genome sequence of Cohaesibacter sp. H1304.</title>
        <authorList>
            <person name="Wang N.-N."/>
            <person name="Du Z.-J."/>
        </authorList>
    </citation>
    <scope>NUCLEOTIDE SEQUENCE [LARGE SCALE GENOMIC DNA]</scope>
    <source>
        <strain evidence="9 10">H1304</strain>
    </source>
</reference>
<evidence type="ECO:0000256" key="3">
    <source>
        <dbReference type="ARBA" id="ARBA00022475"/>
    </source>
</evidence>
<evidence type="ECO:0000256" key="2">
    <source>
        <dbReference type="ARBA" id="ARBA00005236"/>
    </source>
</evidence>
<gene>
    <name evidence="9" type="ORF">C0081_07465</name>
</gene>
<dbReference type="EMBL" id="PKUQ01000014">
    <property type="protein sequence ID" value="PLW77821.1"/>
    <property type="molecule type" value="Genomic_DNA"/>
</dbReference>
<evidence type="ECO:0000313" key="9">
    <source>
        <dbReference type="EMBL" id="PLW77821.1"/>
    </source>
</evidence>
<keyword evidence="4 7" id="KW-0812">Transmembrane</keyword>
<evidence type="ECO:0000256" key="6">
    <source>
        <dbReference type="ARBA" id="ARBA00023136"/>
    </source>
</evidence>
<comment type="subcellular location">
    <subcellularLocation>
        <location evidence="1">Cell membrane</location>
        <topology evidence="1">Multi-pass membrane protein</topology>
    </subcellularLocation>
</comment>
<keyword evidence="6 7" id="KW-0472">Membrane</keyword>
<accession>A0A2N5XTI5</accession>
<evidence type="ECO:0000256" key="5">
    <source>
        <dbReference type="ARBA" id="ARBA00022989"/>
    </source>
</evidence>
<keyword evidence="5 7" id="KW-1133">Transmembrane helix</keyword>
<evidence type="ECO:0000313" key="10">
    <source>
        <dbReference type="Proteomes" id="UP000234881"/>
    </source>
</evidence>
<sequence length="387" mass="43459">MTAVTARGSYMRRQLYLMDFTLSSMRRRWARNLILLLVYVLVVFLLASVMFFSNAIRNEAALLLKAAPEITVQRLKMGRHDLVPLSYLEAIGKIRGVRKAEGRLWGYFYDRSSRANYTLMVPGADKAGLALEKGQTILGEGVARLRRVEKGRILTLPSPTGRPMVLRIKDILSSESALVSSDLVLVSEEDFRRFFELEPDVYTDLVLHVRNEREVATIVGKASYRLPDARFVTRNDILRTYASIFSWREGIMLALLGGALLAFAIFVFDKASGLSAEEKREIGILKAVGWETGDVMAMKIWEGAFVSLTAFMMGTIAAYFHVFFLNANLLQPILQGWGVLYPKFSLMPSVDGLQLVTLATFTIVPFTAATLIPIWRAAITDPEQVMR</sequence>
<keyword evidence="3" id="KW-1003">Cell membrane</keyword>
<organism evidence="9 10">
    <name type="scientific">Cohaesibacter celericrescens</name>
    <dbReference type="NCBI Taxonomy" id="2067669"/>
    <lineage>
        <taxon>Bacteria</taxon>
        <taxon>Pseudomonadati</taxon>
        <taxon>Pseudomonadota</taxon>
        <taxon>Alphaproteobacteria</taxon>
        <taxon>Hyphomicrobiales</taxon>
        <taxon>Cohaesibacteraceae</taxon>
    </lineage>
</organism>
<evidence type="ECO:0000256" key="7">
    <source>
        <dbReference type="SAM" id="Phobius"/>
    </source>
</evidence>